<feature type="domain" description="HTH marR-type" evidence="4">
    <location>
        <begin position="1"/>
        <end position="150"/>
    </location>
</feature>
<evidence type="ECO:0000256" key="3">
    <source>
        <dbReference type="ARBA" id="ARBA00023163"/>
    </source>
</evidence>
<organism evidence="5 6">
    <name type="scientific">Acinetobacter baumannii 99063</name>
    <dbReference type="NCBI Taxonomy" id="1310630"/>
    <lineage>
        <taxon>Bacteria</taxon>
        <taxon>Pseudomonadati</taxon>
        <taxon>Pseudomonadota</taxon>
        <taxon>Gammaproteobacteria</taxon>
        <taxon>Moraxellales</taxon>
        <taxon>Moraxellaceae</taxon>
        <taxon>Acinetobacter</taxon>
        <taxon>Acinetobacter calcoaceticus/baumannii complex</taxon>
    </lineage>
</organism>
<proteinExistence type="predicted"/>
<name>A0A009T386_ACIBA</name>
<dbReference type="InterPro" id="IPR036388">
    <property type="entry name" value="WH-like_DNA-bd_sf"/>
</dbReference>
<dbReference type="PANTHER" id="PTHR42756:SF1">
    <property type="entry name" value="TRANSCRIPTIONAL REPRESSOR OF EMRAB OPERON"/>
    <property type="match status" value="1"/>
</dbReference>
<gene>
    <name evidence="5" type="ORF">J529_3613</name>
</gene>
<keyword evidence="2" id="KW-0238">DNA-binding</keyword>
<dbReference type="InterPro" id="IPR000835">
    <property type="entry name" value="HTH_MarR-typ"/>
</dbReference>
<evidence type="ECO:0000313" key="5">
    <source>
        <dbReference type="EMBL" id="EXC45831.1"/>
    </source>
</evidence>
<evidence type="ECO:0000256" key="2">
    <source>
        <dbReference type="ARBA" id="ARBA00023125"/>
    </source>
</evidence>
<dbReference type="PATRIC" id="fig|1310630.3.peg.3502"/>
<evidence type="ECO:0000313" key="6">
    <source>
        <dbReference type="Proteomes" id="UP000020735"/>
    </source>
</evidence>
<evidence type="ECO:0000259" key="4">
    <source>
        <dbReference type="PROSITE" id="PS50995"/>
    </source>
</evidence>
<dbReference type="Proteomes" id="UP000020735">
    <property type="component" value="Unassembled WGS sequence"/>
</dbReference>
<dbReference type="SMART" id="SM00347">
    <property type="entry name" value="HTH_MARR"/>
    <property type="match status" value="1"/>
</dbReference>
<dbReference type="RefSeq" id="WP_032068911.1">
    <property type="nucleotide sequence ID" value="NZ_JEXJ01000100.1"/>
</dbReference>
<keyword evidence="3" id="KW-0804">Transcription</keyword>
<protein>
    <submittedName>
        <fullName evidence="5">MarR family protein</fullName>
    </submittedName>
</protein>
<dbReference type="Pfam" id="PF01047">
    <property type="entry name" value="MarR"/>
    <property type="match status" value="1"/>
</dbReference>
<dbReference type="SUPFAM" id="SSF46785">
    <property type="entry name" value="Winged helix' DNA-binding domain"/>
    <property type="match status" value="1"/>
</dbReference>
<comment type="caution">
    <text evidence="5">The sequence shown here is derived from an EMBL/GenBank/DDBJ whole genome shotgun (WGS) entry which is preliminary data.</text>
</comment>
<dbReference type="PRINTS" id="PR00598">
    <property type="entry name" value="HTHMARR"/>
</dbReference>
<reference evidence="5 6" key="1">
    <citation type="submission" date="2014-02" db="EMBL/GenBank/DDBJ databases">
        <title>Comparative genomics and transcriptomics to identify genetic mechanisms underlying the emergence of carbapenem resistant Acinetobacter baumannii (CRAb).</title>
        <authorList>
            <person name="Harris A.D."/>
            <person name="Johnson K.J."/>
            <person name="George J."/>
            <person name="Shefchek K."/>
            <person name="Daugherty S.C."/>
            <person name="Parankush S."/>
            <person name="Sadzewicz L."/>
            <person name="Tallon L."/>
            <person name="Sengamalay N."/>
            <person name="Hazen T.H."/>
            <person name="Rasko D.A."/>
        </authorList>
    </citation>
    <scope>NUCLEOTIDE SEQUENCE [LARGE SCALE GENOMIC DNA]</scope>
    <source>
        <strain evidence="5 6">99063</strain>
    </source>
</reference>
<accession>A0A009T386</accession>
<dbReference type="GO" id="GO:0003677">
    <property type="term" value="F:DNA binding"/>
    <property type="evidence" value="ECO:0007669"/>
    <property type="project" value="UniProtKB-KW"/>
</dbReference>
<dbReference type="InterPro" id="IPR036390">
    <property type="entry name" value="WH_DNA-bd_sf"/>
</dbReference>
<dbReference type="PROSITE" id="PS50995">
    <property type="entry name" value="HTH_MARR_2"/>
    <property type="match status" value="1"/>
</dbReference>
<keyword evidence="1" id="KW-0805">Transcription regulation</keyword>
<dbReference type="AlphaFoldDB" id="A0A009T386"/>
<sequence length="153" mass="17587">MTNKYSKYFPIHDDFNIDDFPYYWISQVYGLYIHKMDNALKNYGLDNSRRRIILAASARPNSSISELAEMTIIKIPTATKIIYRLKDEGFLNTTACETDSRITRVSLTEKGHEMVIKINEITSLLLNDSFAGIKPSELNKLNDLLKIIKHNLA</sequence>
<evidence type="ECO:0000256" key="1">
    <source>
        <dbReference type="ARBA" id="ARBA00023015"/>
    </source>
</evidence>
<dbReference type="GO" id="GO:0003700">
    <property type="term" value="F:DNA-binding transcription factor activity"/>
    <property type="evidence" value="ECO:0007669"/>
    <property type="project" value="InterPro"/>
</dbReference>
<dbReference type="Gene3D" id="1.10.10.10">
    <property type="entry name" value="Winged helix-like DNA-binding domain superfamily/Winged helix DNA-binding domain"/>
    <property type="match status" value="1"/>
</dbReference>
<dbReference type="PANTHER" id="PTHR42756">
    <property type="entry name" value="TRANSCRIPTIONAL REGULATOR, MARR"/>
    <property type="match status" value="1"/>
</dbReference>
<dbReference type="EMBL" id="JEXJ01000100">
    <property type="protein sequence ID" value="EXC45831.1"/>
    <property type="molecule type" value="Genomic_DNA"/>
</dbReference>